<dbReference type="Proteomes" id="UP000784294">
    <property type="component" value="Unassembled WGS sequence"/>
</dbReference>
<name>A0A448X0W3_9PLAT</name>
<evidence type="ECO:0000256" key="1">
    <source>
        <dbReference type="SAM" id="MobiDB-lite"/>
    </source>
</evidence>
<keyword evidence="3" id="KW-1185">Reference proteome</keyword>
<sequence>MVAVVVAAIIVAWTSYPSFRQATLARLIATTLNLLRRVWSLPKWALSPFAIGRDEWLWVRGWRDSAKAWAELDWAGGQQALANGEDGKNLKEPELPRDWLEQMPFGGQQRFDLVPVGQTCKESGPQPLDGGQARGRCAGERPE</sequence>
<reference evidence="2" key="1">
    <citation type="submission" date="2018-11" db="EMBL/GenBank/DDBJ databases">
        <authorList>
            <consortium name="Pathogen Informatics"/>
        </authorList>
    </citation>
    <scope>NUCLEOTIDE SEQUENCE</scope>
</reference>
<dbReference type="EMBL" id="CAAALY010072071">
    <property type="protein sequence ID" value="VEL25171.1"/>
    <property type="molecule type" value="Genomic_DNA"/>
</dbReference>
<evidence type="ECO:0000313" key="3">
    <source>
        <dbReference type="Proteomes" id="UP000784294"/>
    </source>
</evidence>
<comment type="caution">
    <text evidence="2">The sequence shown here is derived from an EMBL/GenBank/DDBJ whole genome shotgun (WGS) entry which is preliminary data.</text>
</comment>
<feature type="region of interest" description="Disordered" evidence="1">
    <location>
        <begin position="119"/>
        <end position="143"/>
    </location>
</feature>
<gene>
    <name evidence="2" type="ORF">PXEA_LOCUS18611</name>
</gene>
<dbReference type="AlphaFoldDB" id="A0A448X0W3"/>
<organism evidence="2 3">
    <name type="scientific">Protopolystoma xenopodis</name>
    <dbReference type="NCBI Taxonomy" id="117903"/>
    <lineage>
        <taxon>Eukaryota</taxon>
        <taxon>Metazoa</taxon>
        <taxon>Spiralia</taxon>
        <taxon>Lophotrochozoa</taxon>
        <taxon>Platyhelminthes</taxon>
        <taxon>Monogenea</taxon>
        <taxon>Polyopisthocotylea</taxon>
        <taxon>Polystomatidea</taxon>
        <taxon>Polystomatidae</taxon>
        <taxon>Protopolystoma</taxon>
    </lineage>
</organism>
<accession>A0A448X0W3</accession>
<proteinExistence type="predicted"/>
<protein>
    <submittedName>
        <fullName evidence="2">Uncharacterized protein</fullName>
    </submittedName>
</protein>
<evidence type="ECO:0000313" key="2">
    <source>
        <dbReference type="EMBL" id="VEL25171.1"/>
    </source>
</evidence>